<dbReference type="EMBL" id="UYYB01111542">
    <property type="protein sequence ID" value="VDM81137.1"/>
    <property type="molecule type" value="Genomic_DNA"/>
</dbReference>
<accession>A0A3P7JXX0</accession>
<sequence>TGGPGRGFRVVHGHGTAPQTGGPGRGFRVVHGHGTAPQPMVAHAIARPSSYGAMPTPGKFVGGPRVIEGHGGAVKARPPGTQFGGPEPQQVTCIPRNHNPLTFFLFTKFTSCRYVSSLHPGLFLS</sequence>
<evidence type="ECO:0000313" key="2">
    <source>
        <dbReference type="EMBL" id="VDM81137.1"/>
    </source>
</evidence>
<proteinExistence type="predicted"/>
<feature type="region of interest" description="Disordered" evidence="1">
    <location>
        <begin position="1"/>
        <end position="25"/>
    </location>
</feature>
<keyword evidence="3" id="KW-1185">Reference proteome</keyword>
<feature type="region of interest" description="Disordered" evidence="1">
    <location>
        <begin position="62"/>
        <end position="88"/>
    </location>
</feature>
<dbReference type="AlphaFoldDB" id="A0A3P7JXX0"/>
<dbReference type="Proteomes" id="UP000270094">
    <property type="component" value="Unassembled WGS sequence"/>
</dbReference>
<evidence type="ECO:0000256" key="1">
    <source>
        <dbReference type="SAM" id="MobiDB-lite"/>
    </source>
</evidence>
<organism evidence="2 3">
    <name type="scientific">Strongylus vulgaris</name>
    <name type="common">Blood worm</name>
    <dbReference type="NCBI Taxonomy" id="40348"/>
    <lineage>
        <taxon>Eukaryota</taxon>
        <taxon>Metazoa</taxon>
        <taxon>Ecdysozoa</taxon>
        <taxon>Nematoda</taxon>
        <taxon>Chromadorea</taxon>
        <taxon>Rhabditida</taxon>
        <taxon>Rhabditina</taxon>
        <taxon>Rhabditomorpha</taxon>
        <taxon>Strongyloidea</taxon>
        <taxon>Strongylidae</taxon>
        <taxon>Strongylus</taxon>
    </lineage>
</organism>
<gene>
    <name evidence="2" type="ORF">SVUK_LOCUS16135</name>
</gene>
<name>A0A3P7JXX0_STRVU</name>
<evidence type="ECO:0000313" key="3">
    <source>
        <dbReference type="Proteomes" id="UP000270094"/>
    </source>
</evidence>
<protein>
    <submittedName>
        <fullName evidence="2">Uncharacterized protein</fullName>
    </submittedName>
</protein>
<feature type="non-terminal residue" evidence="2">
    <location>
        <position position="1"/>
    </location>
</feature>
<reference evidence="2 3" key="1">
    <citation type="submission" date="2018-11" db="EMBL/GenBank/DDBJ databases">
        <authorList>
            <consortium name="Pathogen Informatics"/>
        </authorList>
    </citation>
    <scope>NUCLEOTIDE SEQUENCE [LARGE SCALE GENOMIC DNA]</scope>
</reference>